<keyword evidence="3" id="KW-1185">Reference proteome</keyword>
<evidence type="ECO:0000313" key="3">
    <source>
        <dbReference type="Proteomes" id="UP000812270"/>
    </source>
</evidence>
<dbReference type="EMBL" id="JAHSPG010000017">
    <property type="protein sequence ID" value="MBV4360104.1"/>
    <property type="molecule type" value="Genomic_DNA"/>
</dbReference>
<organism evidence="2 3">
    <name type="scientific">Pinibacter aurantiacus</name>
    <dbReference type="NCBI Taxonomy" id="2851599"/>
    <lineage>
        <taxon>Bacteria</taxon>
        <taxon>Pseudomonadati</taxon>
        <taxon>Bacteroidota</taxon>
        <taxon>Chitinophagia</taxon>
        <taxon>Chitinophagales</taxon>
        <taxon>Chitinophagaceae</taxon>
        <taxon>Pinibacter</taxon>
    </lineage>
</organism>
<sequence length="76" mass="8178">MKKTIGISTIIIGMFFAYCGNDNSRGSNNSGSDSIMNSNTDSSYQNSNASPTNPSNMSTDTLRADSIHRADTPMHK</sequence>
<feature type="compositionally biased region" description="Basic and acidic residues" evidence="1">
    <location>
        <begin position="62"/>
        <end position="76"/>
    </location>
</feature>
<evidence type="ECO:0000313" key="2">
    <source>
        <dbReference type="EMBL" id="MBV4360104.1"/>
    </source>
</evidence>
<dbReference type="Proteomes" id="UP000812270">
    <property type="component" value="Unassembled WGS sequence"/>
</dbReference>
<evidence type="ECO:0000256" key="1">
    <source>
        <dbReference type="SAM" id="MobiDB-lite"/>
    </source>
</evidence>
<name>A0A9E2SF86_9BACT</name>
<reference evidence="2" key="1">
    <citation type="submission" date="2021-06" db="EMBL/GenBank/DDBJ databases">
        <authorList>
            <person name="Huq M.A."/>
        </authorList>
    </citation>
    <scope>NUCLEOTIDE SEQUENCE</scope>
    <source>
        <strain evidence="2">MAH-26</strain>
    </source>
</reference>
<accession>A0A9E2SF86</accession>
<dbReference type="AlphaFoldDB" id="A0A9E2SF86"/>
<gene>
    <name evidence="2" type="ORF">KTO63_23265</name>
</gene>
<comment type="caution">
    <text evidence="2">The sequence shown here is derived from an EMBL/GenBank/DDBJ whole genome shotgun (WGS) entry which is preliminary data.</text>
</comment>
<feature type="region of interest" description="Disordered" evidence="1">
    <location>
        <begin position="26"/>
        <end position="76"/>
    </location>
</feature>
<feature type="compositionally biased region" description="Polar residues" evidence="1">
    <location>
        <begin position="35"/>
        <end position="61"/>
    </location>
</feature>
<protein>
    <submittedName>
        <fullName evidence="2">Uncharacterized protein</fullName>
    </submittedName>
</protein>
<dbReference type="RefSeq" id="WP_217794376.1">
    <property type="nucleotide sequence ID" value="NZ_JAHSPG010000017.1"/>
</dbReference>
<proteinExistence type="predicted"/>